<dbReference type="SUPFAM" id="SSF50998">
    <property type="entry name" value="Quinoprotein alcohol dehydrogenase-like"/>
    <property type="match status" value="1"/>
</dbReference>
<dbReference type="SUPFAM" id="SSF69322">
    <property type="entry name" value="Tricorn protease domain 2"/>
    <property type="match status" value="1"/>
</dbReference>
<name>A0AAD3HQY9_9CHLO</name>
<proteinExistence type="predicted"/>
<evidence type="ECO:0000256" key="3">
    <source>
        <dbReference type="PROSITE-ProRule" id="PRU00221"/>
    </source>
</evidence>
<dbReference type="InterPro" id="IPR050630">
    <property type="entry name" value="WD_repeat_EMAP"/>
</dbReference>
<feature type="repeat" description="WD" evidence="3">
    <location>
        <begin position="611"/>
        <end position="645"/>
    </location>
</feature>
<dbReference type="GO" id="GO:0005929">
    <property type="term" value="C:cilium"/>
    <property type="evidence" value="ECO:0007669"/>
    <property type="project" value="UniProtKB-ARBA"/>
</dbReference>
<gene>
    <name evidence="4" type="ORF">Agub_g11452</name>
</gene>
<dbReference type="PANTHER" id="PTHR13720">
    <property type="entry name" value="WD-40 REPEAT PROTEIN"/>
    <property type="match status" value="1"/>
</dbReference>
<dbReference type="Proteomes" id="UP001054857">
    <property type="component" value="Unassembled WGS sequence"/>
</dbReference>
<dbReference type="PROSITE" id="PS50294">
    <property type="entry name" value="WD_REPEATS_REGION"/>
    <property type="match status" value="2"/>
</dbReference>
<organism evidence="4 5">
    <name type="scientific">Astrephomene gubernaculifera</name>
    <dbReference type="NCBI Taxonomy" id="47775"/>
    <lineage>
        <taxon>Eukaryota</taxon>
        <taxon>Viridiplantae</taxon>
        <taxon>Chlorophyta</taxon>
        <taxon>core chlorophytes</taxon>
        <taxon>Chlorophyceae</taxon>
        <taxon>CS clade</taxon>
        <taxon>Chlamydomonadales</taxon>
        <taxon>Astrephomenaceae</taxon>
        <taxon>Astrephomene</taxon>
    </lineage>
</organism>
<dbReference type="SMART" id="SM00320">
    <property type="entry name" value="WD40"/>
    <property type="match status" value="11"/>
</dbReference>
<dbReference type="PROSITE" id="PS50082">
    <property type="entry name" value="WD_REPEATS_2"/>
    <property type="match status" value="5"/>
</dbReference>
<dbReference type="Gene3D" id="2.130.10.10">
    <property type="entry name" value="YVTN repeat-like/Quinoprotein amine dehydrogenase"/>
    <property type="match status" value="4"/>
</dbReference>
<feature type="repeat" description="WD" evidence="3">
    <location>
        <begin position="533"/>
        <end position="567"/>
    </location>
</feature>
<sequence length="645" mass="66609">MPLVLRHIKGLNGSLLGSVKAIPNASGPYTIAQVCGGAVILGNENNQAPQQLLRGHDDAITAFAMSHGGSLLATGQRGARSDVVLWDVTARAPRFRFQEHDVEVACLAFSHDDRLLMSASCVKDAKLFVLDTGSGKIVSKHNLLPGKRVTAAAWSPVLGGGGRTYTFATAAAEELTLWSLDPFSGQISGQKVVLGSVRREYSSLVFSPDGAWLYCGTGSADVVTVNVQRLSVQMAHPVCSGGVGALLLLPPTAPNAPLTLIAGGRDGSLSTYVPAAAPAGPAAGGAAGGGGTGAGGAWRELRPFATVGGSVTSLTLTSDRGGYLVGTAQGGVYRYDLSSSRMLPLSQAQAAGLTCVSFAPGASEAVAASCVDGSVAVWNVQDYSLEGRVQEGAQAGGALSCVLTRDVIISGWGDGTIRCHSRTAAASSSSSCTPLWVLPGAHCLASSVGVTALGLSASGNVLVSGGQGGELRVWELRCRELAAHMKLHCDRVTDVAVTADEGHVVASSEDRSWSLWDVRGERPRASWRCQAAVRGLAVAPDKVSVATVSLDRKVQMWDVRSPEPRWTKVEAHAVEGGCVAGDNRGATFATGGADAAVKVWDWRTGAEVASGAVHTAPVTKLSYSPDDRTIVSVAMDGSMAFWQLV</sequence>
<dbReference type="PROSITE" id="PS00678">
    <property type="entry name" value="WD_REPEATS_1"/>
    <property type="match status" value="3"/>
</dbReference>
<evidence type="ECO:0000256" key="2">
    <source>
        <dbReference type="ARBA" id="ARBA00022737"/>
    </source>
</evidence>
<dbReference type="AlphaFoldDB" id="A0AAD3HQY9"/>
<dbReference type="Pfam" id="PF00400">
    <property type="entry name" value="WD40"/>
    <property type="match status" value="7"/>
</dbReference>
<evidence type="ECO:0000313" key="4">
    <source>
        <dbReference type="EMBL" id="GFR49400.1"/>
    </source>
</evidence>
<dbReference type="PANTHER" id="PTHR13720:SF39">
    <property type="entry name" value="F-BOX DOMAIN-CONTAINING PROTEIN"/>
    <property type="match status" value="1"/>
</dbReference>
<feature type="repeat" description="WD" evidence="3">
    <location>
        <begin position="450"/>
        <end position="477"/>
    </location>
</feature>
<dbReference type="InterPro" id="IPR011047">
    <property type="entry name" value="Quinoprotein_ADH-like_sf"/>
</dbReference>
<accession>A0AAD3HQY9</accession>
<feature type="repeat" description="WD" evidence="3">
    <location>
        <begin position="569"/>
        <end position="610"/>
    </location>
</feature>
<comment type="caution">
    <text evidence="4">The sequence shown here is derived from an EMBL/GenBank/DDBJ whole genome shotgun (WGS) entry which is preliminary data.</text>
</comment>
<reference evidence="4 5" key="1">
    <citation type="journal article" date="2021" name="Sci. Rep.">
        <title>Genome sequencing of the multicellular alga Astrephomene provides insights into convergent evolution of germ-soma differentiation.</title>
        <authorList>
            <person name="Yamashita S."/>
            <person name="Yamamoto K."/>
            <person name="Matsuzaki R."/>
            <person name="Suzuki S."/>
            <person name="Yamaguchi H."/>
            <person name="Hirooka S."/>
            <person name="Minakuchi Y."/>
            <person name="Miyagishima S."/>
            <person name="Kawachi M."/>
            <person name="Toyoda A."/>
            <person name="Nozaki H."/>
        </authorList>
    </citation>
    <scope>NUCLEOTIDE SEQUENCE [LARGE SCALE GENOMIC DNA]</scope>
    <source>
        <strain evidence="4 5">NIES-4017</strain>
    </source>
</reference>
<dbReference type="InterPro" id="IPR019775">
    <property type="entry name" value="WD40_repeat_CS"/>
</dbReference>
<dbReference type="EMBL" id="BMAR01000030">
    <property type="protein sequence ID" value="GFR49400.1"/>
    <property type="molecule type" value="Genomic_DNA"/>
</dbReference>
<keyword evidence="1 3" id="KW-0853">WD repeat</keyword>
<dbReference type="InterPro" id="IPR001680">
    <property type="entry name" value="WD40_rpt"/>
</dbReference>
<feature type="repeat" description="WD" evidence="3">
    <location>
        <begin position="485"/>
        <end position="526"/>
    </location>
</feature>
<protein>
    <submittedName>
        <fullName evidence="4">Uncharacterized protein</fullName>
    </submittedName>
</protein>
<keyword evidence="2" id="KW-0677">Repeat</keyword>
<evidence type="ECO:0000256" key="1">
    <source>
        <dbReference type="ARBA" id="ARBA00022574"/>
    </source>
</evidence>
<dbReference type="InterPro" id="IPR015943">
    <property type="entry name" value="WD40/YVTN_repeat-like_dom_sf"/>
</dbReference>
<keyword evidence="5" id="KW-1185">Reference proteome</keyword>
<evidence type="ECO:0000313" key="5">
    <source>
        <dbReference type="Proteomes" id="UP001054857"/>
    </source>
</evidence>